<dbReference type="InterPro" id="IPR021713">
    <property type="entry name" value="Folliculin"/>
</dbReference>
<organism evidence="3 4">
    <name type="scientific">Caenorhabditis japonica</name>
    <dbReference type="NCBI Taxonomy" id="281687"/>
    <lineage>
        <taxon>Eukaryota</taxon>
        <taxon>Metazoa</taxon>
        <taxon>Ecdysozoa</taxon>
        <taxon>Nematoda</taxon>
        <taxon>Chromadorea</taxon>
        <taxon>Rhabditida</taxon>
        <taxon>Rhabditina</taxon>
        <taxon>Rhabditomorpha</taxon>
        <taxon>Rhabditoidea</taxon>
        <taxon>Rhabditidae</taxon>
        <taxon>Peloderinae</taxon>
        <taxon>Caenorhabditis</taxon>
    </lineage>
</organism>
<keyword evidence="4" id="KW-1185">Reference proteome</keyword>
<evidence type="ECO:0000256" key="1">
    <source>
        <dbReference type="SAM" id="MobiDB-lite"/>
    </source>
</evidence>
<feature type="region of interest" description="Disordered" evidence="1">
    <location>
        <begin position="51"/>
        <end position="70"/>
    </location>
</feature>
<feature type="region of interest" description="Disordered" evidence="1">
    <location>
        <begin position="1"/>
        <end position="20"/>
    </location>
</feature>
<dbReference type="EnsemblMetazoa" id="CJA11356.1">
    <property type="protein sequence ID" value="CJA11356.1"/>
    <property type="gene ID" value="WBGene00130560"/>
</dbReference>
<dbReference type="PANTHER" id="PTHR31441">
    <property type="entry name" value="FOLLICULIN FAMILY MEMBER"/>
    <property type="match status" value="1"/>
</dbReference>
<reference evidence="4" key="1">
    <citation type="submission" date="2010-08" db="EMBL/GenBank/DDBJ databases">
        <authorList>
            <consortium name="Caenorhabditis japonica Sequencing Consortium"/>
            <person name="Wilson R.K."/>
        </authorList>
    </citation>
    <scope>NUCLEOTIDE SEQUENCE [LARGE SCALE GENOMIC DNA]</scope>
    <source>
        <strain evidence="4">DF5081</strain>
    </source>
</reference>
<dbReference type="GO" id="GO:0005829">
    <property type="term" value="C:cytosol"/>
    <property type="evidence" value="ECO:0007669"/>
    <property type="project" value="TreeGrafter"/>
</dbReference>
<dbReference type="AlphaFoldDB" id="A0A8R1HXG0"/>
<proteinExistence type="predicted"/>
<dbReference type="InterPro" id="IPR037520">
    <property type="entry name" value="Folliculin/SMCR8_longin"/>
</dbReference>
<reference evidence="3" key="2">
    <citation type="submission" date="2022-06" db="UniProtKB">
        <authorList>
            <consortium name="EnsemblMetazoa"/>
        </authorList>
    </citation>
    <scope>IDENTIFICATION</scope>
    <source>
        <strain evidence="3">DF5081</strain>
    </source>
</reference>
<evidence type="ECO:0000259" key="2">
    <source>
        <dbReference type="PROSITE" id="PS51834"/>
    </source>
</evidence>
<dbReference type="GO" id="GO:1904263">
    <property type="term" value="P:positive regulation of TORC1 signaling"/>
    <property type="evidence" value="ECO:0007669"/>
    <property type="project" value="TreeGrafter"/>
</dbReference>
<evidence type="ECO:0000313" key="3">
    <source>
        <dbReference type="EnsemblMetazoa" id="CJA11356.1"/>
    </source>
</evidence>
<feature type="domain" description="UDENN FLCN/SMCR8-type" evidence="2">
    <location>
        <begin position="31"/>
        <end position="276"/>
    </location>
</feature>
<sequence length="276" mass="31614">MKEKKHRQRNEIFPRYSIDSEETQKVALQERVYERVKNACLRSLSTEVSAASKKSPIPPSTSRPNTPRRWHPNVIHEEAMEGTRIPPSSTVLQEPKEDGFFQQPAAEEADGCVIFGDVENGYCFAYTFRLADAKARGFYRLFSLVVVSNDLTFLTNNFEYFKSTLGGIKNDLQRSAQLVFSREIDTGDKLTEDDIHKPEYQKLVGKMPSWYRRKVNGKICIHELAKTSENSPIGLKRCEIMDVKNTHGHDIPRNIQTKISIFLKVFRKPATKKVCA</sequence>
<dbReference type="GO" id="GO:0000122">
    <property type="term" value="P:negative regulation of transcription by RNA polymerase II"/>
    <property type="evidence" value="ECO:0007669"/>
    <property type="project" value="TreeGrafter"/>
</dbReference>
<accession>A0A8R1HXG0</accession>
<dbReference type="PROSITE" id="PS51834">
    <property type="entry name" value="DENN_FLCN_SMCR8"/>
    <property type="match status" value="1"/>
</dbReference>
<name>A0A8R1HXG0_CAEJA</name>
<dbReference type="Pfam" id="PF11704">
    <property type="entry name" value="Folliculin"/>
    <property type="match status" value="1"/>
</dbReference>
<dbReference type="Proteomes" id="UP000005237">
    <property type="component" value="Unassembled WGS sequence"/>
</dbReference>
<protein>
    <submittedName>
        <fullName evidence="3">UDENN FLCN/SMCR8-type domain-containing protein</fullName>
    </submittedName>
</protein>
<dbReference type="GO" id="GO:0005096">
    <property type="term" value="F:GTPase activator activity"/>
    <property type="evidence" value="ECO:0007669"/>
    <property type="project" value="InterPro"/>
</dbReference>
<dbReference type="PANTHER" id="PTHR31441:SF2">
    <property type="entry name" value="FOLLICULIN"/>
    <property type="match status" value="1"/>
</dbReference>
<dbReference type="InterPro" id="IPR037521">
    <property type="entry name" value="FLCN/SMCR8_DENN"/>
</dbReference>
<evidence type="ECO:0000313" key="4">
    <source>
        <dbReference type="Proteomes" id="UP000005237"/>
    </source>
</evidence>